<name>A0ABV9Q814_9BACL</name>
<accession>A0ABV9Q814</accession>
<organism evidence="2 3">
    <name type="scientific">Effusibacillus consociatus</name>
    <dbReference type="NCBI Taxonomy" id="1117041"/>
    <lineage>
        <taxon>Bacteria</taxon>
        <taxon>Bacillati</taxon>
        <taxon>Bacillota</taxon>
        <taxon>Bacilli</taxon>
        <taxon>Bacillales</taxon>
        <taxon>Alicyclobacillaceae</taxon>
        <taxon>Effusibacillus</taxon>
    </lineage>
</organism>
<evidence type="ECO:0008006" key="4">
    <source>
        <dbReference type="Google" id="ProtNLM"/>
    </source>
</evidence>
<keyword evidence="3" id="KW-1185">Reference proteome</keyword>
<evidence type="ECO:0000256" key="1">
    <source>
        <dbReference type="SAM" id="MobiDB-lite"/>
    </source>
</evidence>
<evidence type="ECO:0000313" key="2">
    <source>
        <dbReference type="EMBL" id="MFC4770329.1"/>
    </source>
</evidence>
<dbReference type="Proteomes" id="UP001596002">
    <property type="component" value="Unassembled WGS sequence"/>
</dbReference>
<gene>
    <name evidence="2" type="ORF">ACFO8Q_23915</name>
</gene>
<proteinExistence type="predicted"/>
<dbReference type="PROSITE" id="PS51257">
    <property type="entry name" value="PROKAR_LIPOPROTEIN"/>
    <property type="match status" value="1"/>
</dbReference>
<feature type="compositionally biased region" description="Low complexity" evidence="1">
    <location>
        <begin position="26"/>
        <end position="41"/>
    </location>
</feature>
<comment type="caution">
    <text evidence="2">The sequence shown here is derived from an EMBL/GenBank/DDBJ whole genome shotgun (WGS) entry which is preliminary data.</text>
</comment>
<evidence type="ECO:0000313" key="3">
    <source>
        <dbReference type="Proteomes" id="UP001596002"/>
    </source>
</evidence>
<reference evidence="3" key="1">
    <citation type="journal article" date="2019" name="Int. J. Syst. Evol. Microbiol.">
        <title>The Global Catalogue of Microorganisms (GCM) 10K type strain sequencing project: providing services to taxonomists for standard genome sequencing and annotation.</title>
        <authorList>
            <consortium name="The Broad Institute Genomics Platform"/>
            <consortium name="The Broad Institute Genome Sequencing Center for Infectious Disease"/>
            <person name="Wu L."/>
            <person name="Ma J."/>
        </authorList>
    </citation>
    <scope>NUCLEOTIDE SEQUENCE [LARGE SCALE GENOMIC DNA]</scope>
    <source>
        <strain evidence="3">WYCCWR 12678</strain>
    </source>
</reference>
<feature type="region of interest" description="Disordered" evidence="1">
    <location>
        <begin position="22"/>
        <end position="43"/>
    </location>
</feature>
<dbReference type="EMBL" id="JBHSHC010000160">
    <property type="protein sequence ID" value="MFC4770329.1"/>
    <property type="molecule type" value="Genomic_DNA"/>
</dbReference>
<sequence>MRKSLLSLSLITVLLAGCSDKTVENTPATSSAPSDSPPVSVQKQADSEVIFLEKKDLTGDGKLETVSLRGLDKENSNQTAFKRLQIRVEGEGWNQEALIESESPVKPLDLAILDLTADGHKEIAVKTDRGSTGKGIVQLTLFTVSADRKLEEMKFDNSRNPEFRLRLLNTNQYELLDPLLNKAWKLQLEEEKVAATGNPGMSGQRPEIDLPYEWNWTDADNDGKIDLISRRAVWIASHSNMLFDVQTVYKWDGKVWKPQGYTLIPEKGVKIVN</sequence>
<dbReference type="RefSeq" id="WP_380029847.1">
    <property type="nucleotide sequence ID" value="NZ_JBHSHC010000160.1"/>
</dbReference>
<protein>
    <recommendedName>
        <fullName evidence="4">Lipoprotein</fullName>
    </recommendedName>
</protein>